<dbReference type="RefSeq" id="WP_208608530.1">
    <property type="nucleotide sequence ID" value="NZ_FNUJ01000018.1"/>
</dbReference>
<name>A0A1H5RKR2_9PSEU</name>
<dbReference type="Proteomes" id="UP000198878">
    <property type="component" value="Unassembled WGS sequence"/>
</dbReference>
<accession>A0A1H5RKR2</accession>
<proteinExistence type="predicted"/>
<dbReference type="EMBL" id="FNUJ01000018">
    <property type="protein sequence ID" value="SEF38101.1"/>
    <property type="molecule type" value="Genomic_DNA"/>
</dbReference>
<evidence type="ECO:0000313" key="2">
    <source>
        <dbReference type="Proteomes" id="UP000198878"/>
    </source>
</evidence>
<dbReference type="InterPro" id="IPR036812">
    <property type="entry name" value="NAD(P)_OxRdtase_dom_sf"/>
</dbReference>
<dbReference type="AlphaFoldDB" id="A0A1H5RKR2"/>
<organism evidence="1 2">
    <name type="scientific">Amycolatopsis pretoriensis</name>
    <dbReference type="NCBI Taxonomy" id="218821"/>
    <lineage>
        <taxon>Bacteria</taxon>
        <taxon>Bacillati</taxon>
        <taxon>Actinomycetota</taxon>
        <taxon>Actinomycetes</taxon>
        <taxon>Pseudonocardiales</taxon>
        <taxon>Pseudonocardiaceae</taxon>
        <taxon>Amycolatopsis</taxon>
    </lineage>
</organism>
<evidence type="ECO:0000313" key="1">
    <source>
        <dbReference type="EMBL" id="SEF38101.1"/>
    </source>
</evidence>
<sequence>MAWLRRRAARARTSLIPIVGPRTPTHLAGYLDALDVELADEQYALLDEVSAVRPGIPHADVAAALATASMTTGVFSTCRLSPCSE</sequence>
<dbReference type="Gene3D" id="3.20.20.100">
    <property type="entry name" value="NADP-dependent oxidoreductase domain"/>
    <property type="match status" value="1"/>
</dbReference>
<reference evidence="2" key="1">
    <citation type="submission" date="2016-10" db="EMBL/GenBank/DDBJ databases">
        <authorList>
            <person name="Varghese N."/>
            <person name="Submissions S."/>
        </authorList>
    </citation>
    <scope>NUCLEOTIDE SEQUENCE [LARGE SCALE GENOMIC DNA]</scope>
    <source>
        <strain evidence="2">DSM 44654</strain>
    </source>
</reference>
<keyword evidence="2" id="KW-1185">Reference proteome</keyword>
<dbReference type="STRING" id="218821.SAMN05421837_11852"/>
<evidence type="ECO:0008006" key="3">
    <source>
        <dbReference type="Google" id="ProtNLM"/>
    </source>
</evidence>
<protein>
    <recommendedName>
        <fullName evidence="3">Aldo/keto reductase family protein</fullName>
    </recommendedName>
</protein>
<dbReference type="SUPFAM" id="SSF51430">
    <property type="entry name" value="NAD(P)-linked oxidoreductase"/>
    <property type="match status" value="1"/>
</dbReference>
<gene>
    <name evidence="1" type="ORF">SAMN05421837_11852</name>
</gene>